<proteinExistence type="predicted"/>
<protein>
    <submittedName>
        <fullName evidence="1">Uncharacterized protein</fullName>
    </submittedName>
</protein>
<organism evidence="1 2">
    <name type="scientific">Cudoniella acicularis</name>
    <dbReference type="NCBI Taxonomy" id="354080"/>
    <lineage>
        <taxon>Eukaryota</taxon>
        <taxon>Fungi</taxon>
        <taxon>Dikarya</taxon>
        <taxon>Ascomycota</taxon>
        <taxon>Pezizomycotina</taxon>
        <taxon>Leotiomycetes</taxon>
        <taxon>Helotiales</taxon>
        <taxon>Tricladiaceae</taxon>
        <taxon>Cudoniella</taxon>
    </lineage>
</organism>
<name>A0A8H4W3L8_9HELO</name>
<evidence type="ECO:0000313" key="1">
    <source>
        <dbReference type="EMBL" id="KAF4632487.1"/>
    </source>
</evidence>
<dbReference type="EMBL" id="JAAMPI010000343">
    <property type="protein sequence ID" value="KAF4632487.1"/>
    <property type="molecule type" value="Genomic_DNA"/>
</dbReference>
<dbReference type="AlphaFoldDB" id="A0A8H4W3L8"/>
<reference evidence="1 2" key="1">
    <citation type="submission" date="2020-03" db="EMBL/GenBank/DDBJ databases">
        <title>Draft Genome Sequence of Cudoniella acicularis.</title>
        <authorList>
            <person name="Buettner E."/>
            <person name="Kellner H."/>
        </authorList>
    </citation>
    <scope>NUCLEOTIDE SEQUENCE [LARGE SCALE GENOMIC DNA]</scope>
    <source>
        <strain evidence="1 2">DSM 108380</strain>
    </source>
</reference>
<accession>A0A8H4W3L8</accession>
<evidence type="ECO:0000313" key="2">
    <source>
        <dbReference type="Proteomes" id="UP000566819"/>
    </source>
</evidence>
<dbReference type="OrthoDB" id="3438624at2759"/>
<gene>
    <name evidence="1" type="ORF">G7Y89_g5633</name>
</gene>
<keyword evidence="2" id="KW-1185">Reference proteome</keyword>
<sequence length="427" mass="48016">MVDNPNYIGLRACRTCPDHEPNHHGEREPANDQEPRQLRYDMFTIVVYGKSIDANFRVRLIGVAESPRLCQHVRILTIGDEILSKRTQVSPASFITGLQKIHLAIAPLGHQHHHNISWDYFQSVTLDDFPESTYPQGLNEIGLSREWALELYAKYGYMVYQHSKLINQNLDIWFLAAAFSKLESLNTVHLSISNKTIRKSSWGSTSDSAYILTSGEHRDRQLHVFLGAAAACSPVLKITNLIIDDDDEGMAVATGRGIGEISNYLIRAALPSLSCIAYLDIPIGEYSESRDNGQDSAVLRIAELLRGLPFLERFSLRNNEQKGIFPVEVASILAAISSNRLQSINLEGCYYRAHRFKAFLMKHGATLQLKNEETEYDNSIEFTRASRDDAIEAISAFVTRKSIHYPSGLVEKDSRFIILGTSSGYHQ</sequence>
<comment type="caution">
    <text evidence="1">The sequence shown here is derived from an EMBL/GenBank/DDBJ whole genome shotgun (WGS) entry which is preliminary data.</text>
</comment>
<dbReference type="SUPFAM" id="SSF52047">
    <property type="entry name" value="RNI-like"/>
    <property type="match status" value="1"/>
</dbReference>
<dbReference type="Proteomes" id="UP000566819">
    <property type="component" value="Unassembled WGS sequence"/>
</dbReference>